<comment type="caution">
    <text evidence="3">The sequence shown here is derived from an EMBL/GenBank/DDBJ whole genome shotgun (WGS) entry which is preliminary data.</text>
</comment>
<protein>
    <submittedName>
        <fullName evidence="3">Uncharacterized protein</fullName>
    </submittedName>
</protein>
<sequence length="198" mass="21921">MERGDIASIGAAIAIVVIVAALISMAPGRAEEPSGPSVPAGISTPPSPTTPVLERETEAIGPYRIRYEKNYQKYPLYHLPGNLSVYGASDPAWRTGNEIVFAYIEESAGGVTETFRVPYPVWRINCTTFAERLPEYAWFRMALVDAEKGAIVTAAELRYPGNVFKNVQIQGREYYLIISCSHIDRYTVTLETLPAYLQ</sequence>
<gene>
    <name evidence="3" type="ORF">ASZ90_009970</name>
</gene>
<keyword evidence="2" id="KW-1133">Transmembrane helix</keyword>
<keyword evidence="2" id="KW-0472">Membrane</keyword>
<dbReference type="AlphaFoldDB" id="A0A0W8FI19"/>
<feature type="transmembrane region" description="Helical" evidence="2">
    <location>
        <begin position="6"/>
        <end position="26"/>
    </location>
</feature>
<proteinExistence type="predicted"/>
<evidence type="ECO:0000313" key="3">
    <source>
        <dbReference type="EMBL" id="KUG20290.1"/>
    </source>
</evidence>
<evidence type="ECO:0000256" key="2">
    <source>
        <dbReference type="SAM" id="Phobius"/>
    </source>
</evidence>
<dbReference type="EMBL" id="LNQE01001206">
    <property type="protein sequence ID" value="KUG20290.1"/>
    <property type="molecule type" value="Genomic_DNA"/>
</dbReference>
<feature type="region of interest" description="Disordered" evidence="1">
    <location>
        <begin position="32"/>
        <end position="53"/>
    </location>
</feature>
<organism evidence="3">
    <name type="scientific">hydrocarbon metagenome</name>
    <dbReference type="NCBI Taxonomy" id="938273"/>
    <lineage>
        <taxon>unclassified sequences</taxon>
        <taxon>metagenomes</taxon>
        <taxon>ecological metagenomes</taxon>
    </lineage>
</organism>
<evidence type="ECO:0000256" key="1">
    <source>
        <dbReference type="SAM" id="MobiDB-lite"/>
    </source>
</evidence>
<reference evidence="3" key="1">
    <citation type="journal article" date="2015" name="Proc. Natl. Acad. Sci. U.S.A.">
        <title>Networks of energetic and metabolic interactions define dynamics in microbial communities.</title>
        <authorList>
            <person name="Embree M."/>
            <person name="Liu J.K."/>
            <person name="Al-Bassam M.M."/>
            <person name="Zengler K."/>
        </authorList>
    </citation>
    <scope>NUCLEOTIDE SEQUENCE</scope>
</reference>
<keyword evidence="2" id="KW-0812">Transmembrane</keyword>
<name>A0A0W8FI19_9ZZZZ</name>
<accession>A0A0W8FI19</accession>